<comment type="similarity">
    <text evidence="2">Belongs to the class-II aminoacyl-tRNA synthetase family. Type 2 subfamily.</text>
</comment>
<evidence type="ECO:0000256" key="8">
    <source>
        <dbReference type="ARBA" id="ARBA00022917"/>
    </source>
</evidence>
<dbReference type="EC" id="6.1.1.12" evidence="3"/>
<dbReference type="InterPro" id="IPR045864">
    <property type="entry name" value="aa-tRNA-synth_II/BPL/LPL"/>
</dbReference>
<evidence type="ECO:0000256" key="1">
    <source>
        <dbReference type="ARBA" id="ARBA00004496"/>
    </source>
</evidence>
<dbReference type="CDD" id="cd00776">
    <property type="entry name" value="AsxRS_core"/>
    <property type="match status" value="1"/>
</dbReference>
<protein>
    <recommendedName>
        <fullName evidence="3">aspartate--tRNA ligase</fullName>
        <ecNumber evidence="3">6.1.1.12</ecNumber>
    </recommendedName>
</protein>
<dbReference type="PRINTS" id="PR01042">
    <property type="entry name" value="TRNASYNTHASP"/>
</dbReference>
<evidence type="ECO:0000256" key="4">
    <source>
        <dbReference type="ARBA" id="ARBA00022490"/>
    </source>
</evidence>
<dbReference type="Proteomes" id="UP000242715">
    <property type="component" value="Unassembled WGS sequence"/>
</dbReference>
<dbReference type="SUPFAM" id="SSF55681">
    <property type="entry name" value="Class II aaRS and biotin synthetases"/>
    <property type="match status" value="1"/>
</dbReference>
<dbReference type="FunFam" id="3.30.930.10:FF:000013">
    <property type="entry name" value="Aspartate--tRNA ligase, cytoplasmic"/>
    <property type="match status" value="1"/>
</dbReference>
<dbReference type="GO" id="GO:0017101">
    <property type="term" value="C:aminoacyl-tRNA synthetase multienzyme complex"/>
    <property type="evidence" value="ECO:0007669"/>
    <property type="project" value="TreeGrafter"/>
</dbReference>
<dbReference type="GO" id="GO:0006422">
    <property type="term" value="P:aspartyl-tRNA aminoacylation"/>
    <property type="evidence" value="ECO:0007669"/>
    <property type="project" value="InterPro"/>
</dbReference>
<dbReference type="PROSITE" id="PS50862">
    <property type="entry name" value="AA_TRNA_LIGASE_II"/>
    <property type="match status" value="1"/>
</dbReference>
<dbReference type="Gene3D" id="2.40.50.140">
    <property type="entry name" value="Nucleic acid-binding proteins"/>
    <property type="match status" value="1"/>
</dbReference>
<name>A0A2Z6LNR2_TRISU</name>
<keyword evidence="6" id="KW-0547">Nucleotide-binding</keyword>
<dbReference type="FunFam" id="2.40.50.140:FF:000132">
    <property type="entry name" value="Aspartyl-tRNA synthetase, cytoplasmic"/>
    <property type="match status" value="1"/>
</dbReference>
<dbReference type="OrthoDB" id="372395at2759"/>
<dbReference type="InterPro" id="IPR006195">
    <property type="entry name" value="aa-tRNA-synth_II"/>
</dbReference>
<keyword evidence="14" id="KW-1185">Reference proteome</keyword>
<evidence type="ECO:0000259" key="12">
    <source>
        <dbReference type="PROSITE" id="PS50862"/>
    </source>
</evidence>
<keyword evidence="8" id="KW-0648">Protein biosynthesis</keyword>
<dbReference type="InterPro" id="IPR012340">
    <property type="entry name" value="NA-bd_OB-fold"/>
</dbReference>
<dbReference type="CDD" id="cd04320">
    <property type="entry name" value="AspRS_cyto_N"/>
    <property type="match status" value="1"/>
</dbReference>
<dbReference type="NCBIfam" id="TIGR00458">
    <property type="entry name" value="aspS_nondisc"/>
    <property type="match status" value="1"/>
</dbReference>
<evidence type="ECO:0000256" key="9">
    <source>
        <dbReference type="ARBA" id="ARBA00023146"/>
    </source>
</evidence>
<comment type="subcellular location">
    <subcellularLocation>
        <location evidence="1">Cytoplasm</location>
    </subcellularLocation>
</comment>
<dbReference type="Gene3D" id="3.30.930.10">
    <property type="entry name" value="Bira Bifunctional Protein, Domain 2"/>
    <property type="match status" value="1"/>
</dbReference>
<feature type="domain" description="Aminoacyl-transfer RNA synthetases class-II family profile" evidence="12">
    <location>
        <begin position="234"/>
        <end position="540"/>
    </location>
</feature>
<feature type="region of interest" description="Disordered" evidence="11">
    <location>
        <begin position="1"/>
        <end position="32"/>
    </location>
</feature>
<evidence type="ECO:0000256" key="11">
    <source>
        <dbReference type="SAM" id="MobiDB-lite"/>
    </source>
</evidence>
<comment type="catalytic activity">
    <reaction evidence="10">
        <text>tRNA(Asp) + L-aspartate + ATP = L-aspartyl-tRNA(Asp) + AMP + diphosphate</text>
        <dbReference type="Rhea" id="RHEA:19649"/>
        <dbReference type="Rhea" id="RHEA-COMP:9660"/>
        <dbReference type="Rhea" id="RHEA-COMP:9678"/>
        <dbReference type="ChEBI" id="CHEBI:29991"/>
        <dbReference type="ChEBI" id="CHEBI:30616"/>
        <dbReference type="ChEBI" id="CHEBI:33019"/>
        <dbReference type="ChEBI" id="CHEBI:78442"/>
        <dbReference type="ChEBI" id="CHEBI:78516"/>
        <dbReference type="ChEBI" id="CHEBI:456215"/>
        <dbReference type="EC" id="6.1.1.12"/>
    </reaction>
</comment>
<dbReference type="InterPro" id="IPR002312">
    <property type="entry name" value="Asp/Asn-tRNA-synth_IIb"/>
</dbReference>
<dbReference type="SUPFAM" id="SSF50249">
    <property type="entry name" value="Nucleic acid-binding proteins"/>
    <property type="match status" value="1"/>
</dbReference>
<keyword evidence="7" id="KW-0067">ATP-binding</keyword>
<evidence type="ECO:0000256" key="7">
    <source>
        <dbReference type="ARBA" id="ARBA00022840"/>
    </source>
</evidence>
<dbReference type="GO" id="GO:0004815">
    <property type="term" value="F:aspartate-tRNA ligase activity"/>
    <property type="evidence" value="ECO:0007669"/>
    <property type="project" value="UniProtKB-EC"/>
</dbReference>
<dbReference type="NCBIfam" id="NF003483">
    <property type="entry name" value="PRK05159.1"/>
    <property type="match status" value="1"/>
</dbReference>
<evidence type="ECO:0000256" key="2">
    <source>
        <dbReference type="ARBA" id="ARBA00005312"/>
    </source>
</evidence>
<dbReference type="GO" id="GO:0003723">
    <property type="term" value="F:RNA binding"/>
    <property type="evidence" value="ECO:0007669"/>
    <property type="project" value="TreeGrafter"/>
</dbReference>
<keyword evidence="4" id="KW-0963">Cytoplasm</keyword>
<dbReference type="EMBL" id="DF973175">
    <property type="protein sequence ID" value="GAU17697.1"/>
    <property type="molecule type" value="Genomic_DNA"/>
</dbReference>
<gene>
    <name evidence="13" type="ORF">TSUD_07590</name>
</gene>
<evidence type="ECO:0000256" key="5">
    <source>
        <dbReference type="ARBA" id="ARBA00022598"/>
    </source>
</evidence>
<dbReference type="AlphaFoldDB" id="A0A2Z6LNR2"/>
<accession>A0A2Z6LNR2</accession>
<reference evidence="14" key="1">
    <citation type="journal article" date="2017" name="Front. Plant Sci.">
        <title>Climate Clever Clovers: New Paradigm to Reduce the Environmental Footprint of Ruminants by Breeding Low Methanogenic Forages Utilizing Haplotype Variation.</title>
        <authorList>
            <person name="Kaur P."/>
            <person name="Appels R."/>
            <person name="Bayer P.E."/>
            <person name="Keeble-Gagnere G."/>
            <person name="Wang J."/>
            <person name="Hirakawa H."/>
            <person name="Shirasawa K."/>
            <person name="Vercoe P."/>
            <person name="Stefanova K."/>
            <person name="Durmic Z."/>
            <person name="Nichols P."/>
            <person name="Revell C."/>
            <person name="Isobe S.N."/>
            <person name="Edwards D."/>
            <person name="Erskine W."/>
        </authorList>
    </citation>
    <scope>NUCLEOTIDE SEQUENCE [LARGE SCALE GENOMIC DNA]</scope>
    <source>
        <strain evidence="14">cv. Daliak</strain>
    </source>
</reference>
<evidence type="ECO:0000256" key="3">
    <source>
        <dbReference type="ARBA" id="ARBA00012841"/>
    </source>
</evidence>
<evidence type="ECO:0000256" key="6">
    <source>
        <dbReference type="ARBA" id="ARBA00022741"/>
    </source>
</evidence>
<organism evidence="13 14">
    <name type="scientific">Trifolium subterraneum</name>
    <name type="common">Subterranean clover</name>
    <dbReference type="NCBI Taxonomy" id="3900"/>
    <lineage>
        <taxon>Eukaryota</taxon>
        <taxon>Viridiplantae</taxon>
        <taxon>Streptophyta</taxon>
        <taxon>Embryophyta</taxon>
        <taxon>Tracheophyta</taxon>
        <taxon>Spermatophyta</taxon>
        <taxon>Magnoliopsida</taxon>
        <taxon>eudicotyledons</taxon>
        <taxon>Gunneridae</taxon>
        <taxon>Pentapetalae</taxon>
        <taxon>rosids</taxon>
        <taxon>fabids</taxon>
        <taxon>Fabales</taxon>
        <taxon>Fabaceae</taxon>
        <taxon>Papilionoideae</taxon>
        <taxon>50 kb inversion clade</taxon>
        <taxon>NPAAA clade</taxon>
        <taxon>Hologalegina</taxon>
        <taxon>IRL clade</taxon>
        <taxon>Trifolieae</taxon>
        <taxon>Trifolium</taxon>
    </lineage>
</organism>
<evidence type="ECO:0000313" key="14">
    <source>
        <dbReference type="Proteomes" id="UP000242715"/>
    </source>
</evidence>
<dbReference type="InterPro" id="IPR004523">
    <property type="entry name" value="Asp-tRNA_synthase_2"/>
</dbReference>
<evidence type="ECO:0000313" key="13">
    <source>
        <dbReference type="EMBL" id="GAU17697.1"/>
    </source>
</evidence>
<dbReference type="GO" id="GO:0005829">
    <property type="term" value="C:cytosol"/>
    <property type="evidence" value="ECO:0007669"/>
    <property type="project" value="TreeGrafter"/>
</dbReference>
<dbReference type="GO" id="GO:0005524">
    <property type="term" value="F:ATP binding"/>
    <property type="evidence" value="ECO:0007669"/>
    <property type="project" value="UniProtKB-KW"/>
</dbReference>
<dbReference type="PANTHER" id="PTHR43450">
    <property type="entry name" value="ASPARTYL-TRNA SYNTHETASE"/>
    <property type="match status" value="1"/>
</dbReference>
<sequence length="548" mass="61239">MSSSESQEPALSAEAQSKKAAKKEAAKQEKLRRKQEVAAAAAAASNLSVEDDPLAVNYGQIPLIELQSKTPVNVNDWTRVEALNDSLKDEQVLIRGRAQTIRPVGKKMAFLVIRENGFTVQCLVQAQPDLVSPQMVKFAAALSRESIVDVEGVVSIPAAPIKGATQQVEIQVRKLYCVSKAVPTLPINIEDAARSEVEIEKAIQAGEQFVRVNQDTRLNNRVLDLRTPANQGIFRIQSQVGQAFRQFLYGESFVEIHTPKLIAGSSEGGAAVFRLDYKGQPACLAQSPQLHKQMSICGDFGRVFEIGPVFRAEDSFTHRHLCEFTGLDVEMEIKKHYFEVMDLVDKLFVAMFDSLNTNCKKDLEAVANQYPFEPLKYLRNTLRLTYEEGIQMLKAASNDFALQEVGVEIEPFGDLNTEAERKLGQLVLEKYGTEFYILHRYPLAVRPFYTMPCYDNPTYSNSFDVFIRGEEIISGAQRVHVPEFLEERAQACGIEVKTISSYIDSFRYGAPPHGGFGVGLERVVMLFCGLNNIRKTSLYPRDPQRIAP</sequence>
<keyword evidence="5" id="KW-0436">Ligase</keyword>
<dbReference type="Pfam" id="PF00152">
    <property type="entry name" value="tRNA-synt_2"/>
    <property type="match status" value="1"/>
</dbReference>
<dbReference type="InterPro" id="IPR004364">
    <property type="entry name" value="Aa-tRNA-synt_II"/>
</dbReference>
<dbReference type="PANTHER" id="PTHR43450:SF1">
    <property type="entry name" value="ASPARTATE--TRNA LIGASE, CYTOPLASMIC"/>
    <property type="match status" value="1"/>
</dbReference>
<evidence type="ECO:0000256" key="10">
    <source>
        <dbReference type="ARBA" id="ARBA00047904"/>
    </source>
</evidence>
<dbReference type="HAMAP" id="MF_02075">
    <property type="entry name" value="Asp_tRNA_synth_type2"/>
    <property type="match status" value="1"/>
</dbReference>
<keyword evidence="9" id="KW-0030">Aminoacyl-tRNA synthetase</keyword>
<proteinExistence type="inferred from homology"/>